<dbReference type="FunFam" id="3.40.50.300:FF:000522">
    <property type="entry name" value="Gluconokinase"/>
    <property type="match status" value="1"/>
</dbReference>
<dbReference type="PRINTS" id="PR01100">
    <property type="entry name" value="SHIKIMTKNASE"/>
</dbReference>
<dbReference type="CDD" id="cd02021">
    <property type="entry name" value="GntK"/>
    <property type="match status" value="1"/>
</dbReference>
<name>A0A2U1TRJ8_9GAMM</name>
<dbReference type="AlphaFoldDB" id="A0A2U1TRJ8"/>
<keyword evidence="8" id="KW-0311">Gluconate utilization</keyword>
<evidence type="ECO:0000256" key="4">
    <source>
        <dbReference type="ARBA" id="ARBA00022679"/>
    </source>
</evidence>
<dbReference type="GO" id="GO:0019521">
    <property type="term" value="P:D-gluconate metabolic process"/>
    <property type="evidence" value="ECO:0007669"/>
    <property type="project" value="UniProtKB-KW"/>
</dbReference>
<dbReference type="Pfam" id="PF01202">
    <property type="entry name" value="SKI"/>
    <property type="match status" value="1"/>
</dbReference>
<evidence type="ECO:0000256" key="6">
    <source>
        <dbReference type="ARBA" id="ARBA00022777"/>
    </source>
</evidence>
<reference evidence="11 12" key="1">
    <citation type="submission" date="2018-04" db="EMBL/GenBank/DDBJ databases">
        <title>Brenneria corticis sp.nov.</title>
        <authorList>
            <person name="Li Y."/>
        </authorList>
    </citation>
    <scope>NUCLEOTIDE SEQUENCE [LARGE SCALE GENOMIC DNA]</scope>
    <source>
        <strain evidence="11 12">LMG 27715</strain>
    </source>
</reference>
<evidence type="ECO:0000256" key="5">
    <source>
        <dbReference type="ARBA" id="ARBA00022741"/>
    </source>
</evidence>
<evidence type="ECO:0000256" key="10">
    <source>
        <dbReference type="RuleBase" id="RU363066"/>
    </source>
</evidence>
<comment type="similarity">
    <text evidence="2 10">Belongs to the gluconokinase GntK/GntV family.</text>
</comment>
<proteinExistence type="inferred from homology"/>
<evidence type="ECO:0000313" key="12">
    <source>
        <dbReference type="Proteomes" id="UP000245138"/>
    </source>
</evidence>
<evidence type="ECO:0000256" key="3">
    <source>
        <dbReference type="ARBA" id="ARBA00012054"/>
    </source>
</evidence>
<evidence type="ECO:0000256" key="1">
    <source>
        <dbReference type="ARBA" id="ARBA00004761"/>
    </source>
</evidence>
<evidence type="ECO:0000256" key="8">
    <source>
        <dbReference type="ARBA" id="ARBA00023064"/>
    </source>
</evidence>
<dbReference type="EC" id="2.7.1.12" evidence="3 10"/>
<dbReference type="NCBIfam" id="TIGR01313">
    <property type="entry name" value="therm_gnt_kin"/>
    <property type="match status" value="1"/>
</dbReference>
<keyword evidence="4 10" id="KW-0808">Transferase</keyword>
<dbReference type="GO" id="GO:0046316">
    <property type="term" value="F:gluconokinase activity"/>
    <property type="evidence" value="ECO:0007669"/>
    <property type="project" value="UniProtKB-EC"/>
</dbReference>
<evidence type="ECO:0000313" key="11">
    <source>
        <dbReference type="EMBL" id="PWC12015.1"/>
    </source>
</evidence>
<gene>
    <name evidence="11" type="primary">idnK</name>
    <name evidence="11" type="ORF">B4923_11960</name>
</gene>
<dbReference type="GO" id="GO:0005737">
    <property type="term" value="C:cytoplasm"/>
    <property type="evidence" value="ECO:0007669"/>
    <property type="project" value="TreeGrafter"/>
</dbReference>
<dbReference type="Gene3D" id="3.40.50.300">
    <property type="entry name" value="P-loop containing nucleotide triphosphate hydrolases"/>
    <property type="match status" value="1"/>
</dbReference>
<dbReference type="OrthoDB" id="9795716at2"/>
<keyword evidence="12" id="KW-1185">Reference proteome</keyword>
<dbReference type="SUPFAM" id="SSF52540">
    <property type="entry name" value="P-loop containing nucleoside triphosphate hydrolases"/>
    <property type="match status" value="1"/>
</dbReference>
<dbReference type="RefSeq" id="WP_109054595.1">
    <property type="nucleotide sequence ID" value="NZ_QDKJ01000008.1"/>
</dbReference>
<dbReference type="InterPro" id="IPR006001">
    <property type="entry name" value="Therm_gnt_kin"/>
</dbReference>
<evidence type="ECO:0000256" key="2">
    <source>
        <dbReference type="ARBA" id="ARBA00008420"/>
    </source>
</evidence>
<accession>A0A2U1TRJ8</accession>
<keyword evidence="7 10" id="KW-0067">ATP-binding</keyword>
<dbReference type="GO" id="GO:0005524">
    <property type="term" value="F:ATP binding"/>
    <property type="evidence" value="ECO:0007669"/>
    <property type="project" value="UniProtKB-KW"/>
</dbReference>
<evidence type="ECO:0000256" key="9">
    <source>
        <dbReference type="ARBA" id="ARBA00048090"/>
    </source>
</evidence>
<protein>
    <recommendedName>
        <fullName evidence="3 10">Gluconokinase</fullName>
        <ecNumber evidence="3 10">2.7.1.12</ecNumber>
    </recommendedName>
</protein>
<dbReference type="PANTHER" id="PTHR43442">
    <property type="entry name" value="GLUCONOKINASE-RELATED"/>
    <property type="match status" value="1"/>
</dbReference>
<comment type="pathway">
    <text evidence="1">Carbohydrate acid metabolism.</text>
</comment>
<dbReference type="Proteomes" id="UP000245138">
    <property type="component" value="Unassembled WGS sequence"/>
</dbReference>
<keyword evidence="5 10" id="KW-0547">Nucleotide-binding</keyword>
<comment type="caution">
    <text evidence="11">The sequence shown here is derived from an EMBL/GenBank/DDBJ whole genome shotgun (WGS) entry which is preliminary data.</text>
</comment>
<dbReference type="PANTHER" id="PTHR43442:SF3">
    <property type="entry name" value="GLUCONOKINASE-RELATED"/>
    <property type="match status" value="1"/>
</dbReference>
<evidence type="ECO:0000256" key="7">
    <source>
        <dbReference type="ARBA" id="ARBA00022840"/>
    </source>
</evidence>
<keyword evidence="6 10" id="KW-0418">Kinase</keyword>
<dbReference type="EMBL" id="QDKJ01000008">
    <property type="protein sequence ID" value="PWC12015.1"/>
    <property type="molecule type" value="Genomic_DNA"/>
</dbReference>
<comment type="catalytic activity">
    <reaction evidence="9 10">
        <text>D-gluconate + ATP = 6-phospho-D-gluconate + ADP + H(+)</text>
        <dbReference type="Rhea" id="RHEA:19433"/>
        <dbReference type="ChEBI" id="CHEBI:15378"/>
        <dbReference type="ChEBI" id="CHEBI:18391"/>
        <dbReference type="ChEBI" id="CHEBI:30616"/>
        <dbReference type="ChEBI" id="CHEBI:58759"/>
        <dbReference type="ChEBI" id="CHEBI:456216"/>
        <dbReference type="EC" id="2.7.1.12"/>
    </reaction>
</comment>
<sequence length="175" mass="19267">MAGQSIIIMGVSGCGKSSVGAAIANALGAKFIDGDDLHPRANIQKMASGHPLDDNDRAPWLERLNDAAYSLRHKNEIGLIVCSALKRRYRDRLREDNPDMIFLYMKGSFEVILERLKARAGHFMPTDLLKSQFEALEEPAADETDVIAIDIDGSFDQVVDRGIKALRNAGVASRR</sequence>
<dbReference type="InterPro" id="IPR031322">
    <property type="entry name" value="Shikimate/glucono_kinase"/>
</dbReference>
<organism evidence="11 12">
    <name type="scientific">Brenneria roseae subsp. americana</name>
    <dbReference type="NCBI Taxonomy" id="1508507"/>
    <lineage>
        <taxon>Bacteria</taxon>
        <taxon>Pseudomonadati</taxon>
        <taxon>Pseudomonadota</taxon>
        <taxon>Gammaproteobacteria</taxon>
        <taxon>Enterobacterales</taxon>
        <taxon>Pectobacteriaceae</taxon>
        <taxon>Brenneria</taxon>
    </lineage>
</organism>
<dbReference type="InterPro" id="IPR027417">
    <property type="entry name" value="P-loop_NTPase"/>
</dbReference>